<name>A0A165LKQ7_9APHY</name>
<dbReference type="Proteomes" id="UP000076727">
    <property type="component" value="Unassembled WGS sequence"/>
</dbReference>
<evidence type="ECO:0000256" key="5">
    <source>
        <dbReference type="ARBA" id="ARBA00022723"/>
    </source>
</evidence>
<comment type="subcellular location">
    <subcellularLocation>
        <location evidence="2">Nucleus</location>
    </subcellularLocation>
</comment>
<feature type="non-terminal residue" evidence="9">
    <location>
        <position position="229"/>
    </location>
</feature>
<dbReference type="PANTHER" id="PTHR22930">
    <property type="match status" value="1"/>
</dbReference>
<dbReference type="PANTHER" id="PTHR22930:SF85">
    <property type="entry name" value="GH03217P-RELATED"/>
    <property type="match status" value="1"/>
</dbReference>
<protein>
    <recommendedName>
        <fullName evidence="8">DDE Tnp4 domain-containing protein</fullName>
    </recommendedName>
</protein>
<keyword evidence="10" id="KW-1185">Reference proteome</keyword>
<evidence type="ECO:0000256" key="6">
    <source>
        <dbReference type="ARBA" id="ARBA00022801"/>
    </source>
</evidence>
<evidence type="ECO:0000256" key="3">
    <source>
        <dbReference type="ARBA" id="ARBA00006958"/>
    </source>
</evidence>
<accession>A0A165LKQ7</accession>
<dbReference type="GO" id="GO:0016787">
    <property type="term" value="F:hydrolase activity"/>
    <property type="evidence" value="ECO:0007669"/>
    <property type="project" value="UniProtKB-KW"/>
</dbReference>
<proteinExistence type="inferred from homology"/>
<evidence type="ECO:0000313" key="9">
    <source>
        <dbReference type="EMBL" id="KZT64547.1"/>
    </source>
</evidence>
<feature type="non-terminal residue" evidence="9">
    <location>
        <position position="1"/>
    </location>
</feature>
<dbReference type="EMBL" id="KV429125">
    <property type="protein sequence ID" value="KZT64547.1"/>
    <property type="molecule type" value="Genomic_DNA"/>
</dbReference>
<dbReference type="STRING" id="1314783.A0A165LKQ7"/>
<comment type="similarity">
    <text evidence="3">Belongs to the HARBI1 family.</text>
</comment>
<dbReference type="AlphaFoldDB" id="A0A165LKQ7"/>
<evidence type="ECO:0000256" key="4">
    <source>
        <dbReference type="ARBA" id="ARBA00022722"/>
    </source>
</evidence>
<dbReference type="GO" id="GO:0005634">
    <property type="term" value="C:nucleus"/>
    <property type="evidence" value="ECO:0007669"/>
    <property type="project" value="UniProtKB-SubCell"/>
</dbReference>
<keyword evidence="7" id="KW-0539">Nucleus</keyword>
<organism evidence="9 10">
    <name type="scientific">Daedalea quercina L-15889</name>
    <dbReference type="NCBI Taxonomy" id="1314783"/>
    <lineage>
        <taxon>Eukaryota</taxon>
        <taxon>Fungi</taxon>
        <taxon>Dikarya</taxon>
        <taxon>Basidiomycota</taxon>
        <taxon>Agaricomycotina</taxon>
        <taxon>Agaricomycetes</taxon>
        <taxon>Polyporales</taxon>
        <taxon>Fomitopsis</taxon>
    </lineage>
</organism>
<dbReference type="InterPro" id="IPR027806">
    <property type="entry name" value="HARBI1_dom"/>
</dbReference>
<dbReference type="Pfam" id="PF13359">
    <property type="entry name" value="DDE_Tnp_4"/>
    <property type="match status" value="1"/>
</dbReference>
<evidence type="ECO:0000256" key="7">
    <source>
        <dbReference type="ARBA" id="ARBA00023242"/>
    </source>
</evidence>
<evidence type="ECO:0000256" key="1">
    <source>
        <dbReference type="ARBA" id="ARBA00001968"/>
    </source>
</evidence>
<reference evidence="9 10" key="1">
    <citation type="journal article" date="2016" name="Mol. Biol. Evol.">
        <title>Comparative Genomics of Early-Diverging Mushroom-Forming Fungi Provides Insights into the Origins of Lignocellulose Decay Capabilities.</title>
        <authorList>
            <person name="Nagy L.G."/>
            <person name="Riley R."/>
            <person name="Tritt A."/>
            <person name="Adam C."/>
            <person name="Daum C."/>
            <person name="Floudas D."/>
            <person name="Sun H."/>
            <person name="Yadav J.S."/>
            <person name="Pangilinan J."/>
            <person name="Larsson K.H."/>
            <person name="Matsuura K."/>
            <person name="Barry K."/>
            <person name="Labutti K."/>
            <person name="Kuo R."/>
            <person name="Ohm R.A."/>
            <person name="Bhattacharya S.S."/>
            <person name="Shirouzu T."/>
            <person name="Yoshinaga Y."/>
            <person name="Martin F.M."/>
            <person name="Grigoriev I.V."/>
            <person name="Hibbett D.S."/>
        </authorList>
    </citation>
    <scope>NUCLEOTIDE SEQUENCE [LARGE SCALE GENOMIC DNA]</scope>
    <source>
        <strain evidence="9 10">L-15889</strain>
    </source>
</reference>
<evidence type="ECO:0000259" key="8">
    <source>
        <dbReference type="Pfam" id="PF13359"/>
    </source>
</evidence>
<keyword evidence="6" id="KW-0378">Hydrolase</keyword>
<dbReference type="OrthoDB" id="2801377at2759"/>
<sequence length="229" mass="25614">GQYGTGASADEITEYTGVSVGSIYNCARRCMITIMGLHGESIKGEQDCAEMKSGTSAWGGGIYAADGTPVKLFAKPGFFGLDLYGKDKIYAIQLTLIILIHNLLIADYAVGQPGSVHDSAAFKETYFCNNYEQLLQRYQWIWADSAYTLTPWLITPFKAPRGKQLTRNQERFNYYLSRIRVAVEHTIGLLKARWGSLKELQIQITDGVKLAYATMWIHCCLVLHILVIK</sequence>
<evidence type="ECO:0000256" key="2">
    <source>
        <dbReference type="ARBA" id="ARBA00004123"/>
    </source>
</evidence>
<gene>
    <name evidence="9" type="ORF">DAEQUDRAFT_640236</name>
</gene>
<evidence type="ECO:0000313" key="10">
    <source>
        <dbReference type="Proteomes" id="UP000076727"/>
    </source>
</evidence>
<dbReference type="GO" id="GO:0046872">
    <property type="term" value="F:metal ion binding"/>
    <property type="evidence" value="ECO:0007669"/>
    <property type="project" value="UniProtKB-KW"/>
</dbReference>
<keyword evidence="5" id="KW-0479">Metal-binding</keyword>
<keyword evidence="4" id="KW-0540">Nuclease</keyword>
<dbReference type="GO" id="GO:0004518">
    <property type="term" value="F:nuclease activity"/>
    <property type="evidence" value="ECO:0007669"/>
    <property type="project" value="UniProtKB-KW"/>
</dbReference>
<feature type="domain" description="DDE Tnp4" evidence="8">
    <location>
        <begin position="84"/>
        <end position="224"/>
    </location>
</feature>
<dbReference type="InterPro" id="IPR045249">
    <property type="entry name" value="HARBI1-like"/>
</dbReference>
<comment type="cofactor">
    <cofactor evidence="1">
        <name>a divalent metal cation</name>
        <dbReference type="ChEBI" id="CHEBI:60240"/>
    </cofactor>
</comment>